<evidence type="ECO:0000256" key="7">
    <source>
        <dbReference type="ARBA" id="ARBA00022679"/>
    </source>
</evidence>
<dbReference type="EMBL" id="MHNL01000005">
    <property type="protein sequence ID" value="OGZ45709.1"/>
    <property type="molecule type" value="Genomic_DNA"/>
</dbReference>
<evidence type="ECO:0000256" key="10">
    <source>
        <dbReference type="ARBA" id="ARBA00031323"/>
    </source>
</evidence>
<comment type="subcellular location">
    <subcellularLocation>
        <location evidence="1">Cytoplasm</location>
    </subcellularLocation>
</comment>
<evidence type="ECO:0000256" key="2">
    <source>
        <dbReference type="ARBA" id="ARBA00005369"/>
    </source>
</evidence>
<keyword evidence="6" id="KW-0489">Methyltransferase</keyword>
<dbReference type="Gene3D" id="3.40.50.150">
    <property type="entry name" value="Vaccinia Virus protein VP39"/>
    <property type="match status" value="1"/>
</dbReference>
<dbReference type="GO" id="GO:0032259">
    <property type="term" value="P:methylation"/>
    <property type="evidence" value="ECO:0007669"/>
    <property type="project" value="UniProtKB-KW"/>
</dbReference>
<sequence length="211" mass="22976">MDELVRELERKGVLKSKRIVDALLAVDRVDFVPGHMRDLVYADEALPIGYGQTISQPYTVVFMLELLGVRAGDIVFEVGYGSGWQTVLLAHIVGSGGHIYACEIVPELCKFGEDNIAKHASLASRVSLYCQDASAGLPKEAKNRGGFDRIVAAASATQVPKAWRDQLKGGGVMVYPSHESLWRETKRAGGDFAVEEFPGFAFVPFVTDDTA</sequence>
<protein>
    <recommendedName>
        <fullName evidence="4">Protein-L-isoaspartate O-methyltransferase</fullName>
        <ecNumber evidence="3">2.1.1.77</ecNumber>
    </recommendedName>
    <alternativeName>
        <fullName evidence="11">L-isoaspartyl protein carboxyl methyltransferase</fullName>
    </alternativeName>
    <alternativeName>
        <fullName evidence="9">Protein L-isoaspartyl methyltransferase</fullName>
    </alternativeName>
    <alternativeName>
        <fullName evidence="10">Protein-beta-aspartate methyltransferase</fullName>
    </alternativeName>
</protein>
<dbReference type="AlphaFoldDB" id="A0A1G2G635"/>
<keyword evidence="5" id="KW-0963">Cytoplasm</keyword>
<evidence type="ECO:0000313" key="13">
    <source>
        <dbReference type="Proteomes" id="UP000177785"/>
    </source>
</evidence>
<comment type="caution">
    <text evidence="12">The sequence shown here is derived from an EMBL/GenBank/DDBJ whole genome shotgun (WGS) entry which is preliminary data.</text>
</comment>
<evidence type="ECO:0000256" key="11">
    <source>
        <dbReference type="ARBA" id="ARBA00031350"/>
    </source>
</evidence>
<comment type="similarity">
    <text evidence="2">Belongs to the methyltransferase superfamily. L-isoaspartyl/D-aspartyl protein methyltransferase family.</text>
</comment>
<evidence type="ECO:0000256" key="9">
    <source>
        <dbReference type="ARBA" id="ARBA00030757"/>
    </source>
</evidence>
<dbReference type="CDD" id="cd02440">
    <property type="entry name" value="AdoMet_MTases"/>
    <property type="match status" value="1"/>
</dbReference>
<dbReference type="Pfam" id="PF01135">
    <property type="entry name" value="PCMT"/>
    <property type="match status" value="1"/>
</dbReference>
<dbReference type="STRING" id="1802115.A2756_02260"/>
<evidence type="ECO:0000256" key="8">
    <source>
        <dbReference type="ARBA" id="ARBA00022691"/>
    </source>
</evidence>
<reference evidence="12 13" key="1">
    <citation type="journal article" date="2016" name="Nat. Commun.">
        <title>Thousands of microbial genomes shed light on interconnected biogeochemical processes in an aquifer system.</title>
        <authorList>
            <person name="Anantharaman K."/>
            <person name="Brown C.T."/>
            <person name="Hug L.A."/>
            <person name="Sharon I."/>
            <person name="Castelle C.J."/>
            <person name="Probst A.J."/>
            <person name="Thomas B.C."/>
            <person name="Singh A."/>
            <person name="Wilkins M.J."/>
            <person name="Karaoz U."/>
            <person name="Brodie E.L."/>
            <person name="Williams K.H."/>
            <person name="Hubbard S.S."/>
            <person name="Banfield J.F."/>
        </authorList>
    </citation>
    <scope>NUCLEOTIDE SEQUENCE [LARGE SCALE GENOMIC DNA]</scope>
</reference>
<accession>A0A1G2G635</accession>
<keyword evidence="7" id="KW-0808">Transferase</keyword>
<dbReference type="InterPro" id="IPR029063">
    <property type="entry name" value="SAM-dependent_MTases_sf"/>
</dbReference>
<dbReference type="EC" id="2.1.1.77" evidence="3"/>
<dbReference type="GO" id="GO:0004719">
    <property type="term" value="F:protein-L-isoaspartate (D-aspartate) O-methyltransferase activity"/>
    <property type="evidence" value="ECO:0007669"/>
    <property type="project" value="UniProtKB-EC"/>
</dbReference>
<dbReference type="GO" id="GO:0005737">
    <property type="term" value="C:cytoplasm"/>
    <property type="evidence" value="ECO:0007669"/>
    <property type="project" value="UniProtKB-SubCell"/>
</dbReference>
<evidence type="ECO:0000256" key="5">
    <source>
        <dbReference type="ARBA" id="ARBA00022490"/>
    </source>
</evidence>
<evidence type="ECO:0000256" key="4">
    <source>
        <dbReference type="ARBA" id="ARBA00013346"/>
    </source>
</evidence>
<evidence type="ECO:0000256" key="3">
    <source>
        <dbReference type="ARBA" id="ARBA00011890"/>
    </source>
</evidence>
<gene>
    <name evidence="12" type="ORF">A2756_02260</name>
</gene>
<proteinExistence type="inferred from homology"/>
<dbReference type="Proteomes" id="UP000177785">
    <property type="component" value="Unassembled WGS sequence"/>
</dbReference>
<evidence type="ECO:0000256" key="1">
    <source>
        <dbReference type="ARBA" id="ARBA00004496"/>
    </source>
</evidence>
<name>A0A1G2G635_9BACT</name>
<evidence type="ECO:0000313" key="12">
    <source>
        <dbReference type="EMBL" id="OGZ45709.1"/>
    </source>
</evidence>
<evidence type="ECO:0000256" key="6">
    <source>
        <dbReference type="ARBA" id="ARBA00022603"/>
    </source>
</evidence>
<dbReference type="InterPro" id="IPR000682">
    <property type="entry name" value="PCMT"/>
</dbReference>
<keyword evidence="8" id="KW-0949">S-adenosyl-L-methionine</keyword>
<dbReference type="PANTHER" id="PTHR11579">
    <property type="entry name" value="PROTEIN-L-ISOASPARTATE O-METHYLTRANSFERASE"/>
    <property type="match status" value="1"/>
</dbReference>
<dbReference type="PANTHER" id="PTHR11579:SF0">
    <property type="entry name" value="PROTEIN-L-ISOASPARTATE(D-ASPARTATE) O-METHYLTRANSFERASE"/>
    <property type="match status" value="1"/>
</dbReference>
<organism evidence="12 13">
    <name type="scientific">Candidatus Ryanbacteria bacterium RIFCSPHIGHO2_01_FULL_48_27</name>
    <dbReference type="NCBI Taxonomy" id="1802115"/>
    <lineage>
        <taxon>Bacteria</taxon>
        <taxon>Candidatus Ryaniibacteriota</taxon>
    </lineage>
</organism>
<dbReference type="SUPFAM" id="SSF53335">
    <property type="entry name" value="S-adenosyl-L-methionine-dependent methyltransferases"/>
    <property type="match status" value="1"/>
</dbReference>